<dbReference type="AlphaFoldDB" id="A0A1X7U4W0"/>
<proteinExistence type="predicted"/>
<protein>
    <submittedName>
        <fullName evidence="2">Uncharacterized protein</fullName>
    </submittedName>
</protein>
<feature type="signal peptide" evidence="1">
    <location>
        <begin position="1"/>
        <end position="18"/>
    </location>
</feature>
<name>A0A1X7U4W0_AMPQE</name>
<dbReference type="InParanoid" id="A0A1X7U4W0"/>
<keyword evidence="1" id="KW-0732">Signal</keyword>
<accession>A0A1X7U4W0</accession>
<evidence type="ECO:0000313" key="2">
    <source>
        <dbReference type="EnsemblMetazoa" id="Aqu2.1.22496_001"/>
    </source>
</evidence>
<feature type="chain" id="PRO_5012281903" evidence="1">
    <location>
        <begin position="19"/>
        <end position="116"/>
    </location>
</feature>
<organism evidence="2">
    <name type="scientific">Amphimedon queenslandica</name>
    <name type="common">Sponge</name>
    <dbReference type="NCBI Taxonomy" id="400682"/>
    <lineage>
        <taxon>Eukaryota</taxon>
        <taxon>Metazoa</taxon>
        <taxon>Porifera</taxon>
        <taxon>Demospongiae</taxon>
        <taxon>Heteroscleromorpha</taxon>
        <taxon>Haplosclerida</taxon>
        <taxon>Niphatidae</taxon>
        <taxon>Amphimedon</taxon>
    </lineage>
</organism>
<evidence type="ECO:0000256" key="1">
    <source>
        <dbReference type="SAM" id="SignalP"/>
    </source>
</evidence>
<dbReference type="EnsemblMetazoa" id="Aqu2.1.22496_001">
    <property type="protein sequence ID" value="Aqu2.1.22496_001"/>
    <property type="gene ID" value="Aqu2.1.22496"/>
</dbReference>
<sequence length="116" mass="13438">MKLAIVLLFAMSMVLIEGARPNYRREYCHNEDYYPNQYFPRLSCGTDYVTLEVNKSFKIKLVCSKGIKCGIVDKALNDPVLYHNNYKIKDALDKFAYEECGIVVREKDGQGKCYTF</sequence>
<reference evidence="2" key="1">
    <citation type="submission" date="2017-05" db="UniProtKB">
        <authorList>
            <consortium name="EnsemblMetazoa"/>
        </authorList>
    </citation>
    <scope>IDENTIFICATION</scope>
</reference>